<gene>
    <name evidence="1" type="ORF">IAB74_04495</name>
</gene>
<dbReference type="EMBL" id="DVFK01000064">
    <property type="protein sequence ID" value="HIQ67754.1"/>
    <property type="molecule type" value="Genomic_DNA"/>
</dbReference>
<dbReference type="InterPro" id="IPR025374">
    <property type="entry name" value="DUF4364"/>
</dbReference>
<organism evidence="1 2">
    <name type="scientific">Candidatus Faecousia excrementigallinarum</name>
    <dbReference type="NCBI Taxonomy" id="2840806"/>
    <lineage>
        <taxon>Bacteria</taxon>
        <taxon>Bacillati</taxon>
        <taxon>Bacillota</taxon>
        <taxon>Clostridia</taxon>
        <taxon>Eubacteriales</taxon>
        <taxon>Oscillospiraceae</taxon>
        <taxon>Faecousia</taxon>
    </lineage>
</organism>
<reference evidence="1" key="2">
    <citation type="journal article" date="2021" name="PeerJ">
        <title>Extensive microbial diversity within the chicken gut microbiome revealed by metagenomics and culture.</title>
        <authorList>
            <person name="Gilroy R."/>
            <person name="Ravi A."/>
            <person name="Getino M."/>
            <person name="Pursley I."/>
            <person name="Horton D.L."/>
            <person name="Alikhan N.F."/>
            <person name="Baker D."/>
            <person name="Gharbi K."/>
            <person name="Hall N."/>
            <person name="Watson M."/>
            <person name="Adriaenssens E.M."/>
            <person name="Foster-Nyarko E."/>
            <person name="Jarju S."/>
            <person name="Secka A."/>
            <person name="Antonio M."/>
            <person name="Oren A."/>
            <person name="Chaudhuri R.R."/>
            <person name="La Ragione R."/>
            <person name="Hildebrand F."/>
            <person name="Pallen M.J."/>
        </authorList>
    </citation>
    <scope>NUCLEOTIDE SEQUENCE</scope>
    <source>
        <strain evidence="1">13361</strain>
    </source>
</reference>
<proteinExistence type="predicted"/>
<evidence type="ECO:0000313" key="1">
    <source>
        <dbReference type="EMBL" id="HIQ67754.1"/>
    </source>
</evidence>
<protein>
    <submittedName>
        <fullName evidence="1">DUF4364 family protein</fullName>
    </submittedName>
</protein>
<dbReference type="AlphaFoldDB" id="A0A9D0Z241"/>
<sequence>MQRLGFIHDMMDVKVLILFVTARSNYPMTMQEIYELCYQDECLSYFDVCTAVPQMVESGHLRPTDETHYEITEKGRNDGAITEDSIAYTVKQRAENAVARFNRQLRRSSFVKTQIVPRDNGDYSVIMALDDEMGNLMTLELVAPNQRQAVRLGRLFEKKAESVYNLTMAELLDEEGSLDEET</sequence>
<dbReference type="Proteomes" id="UP000886796">
    <property type="component" value="Unassembled WGS sequence"/>
</dbReference>
<accession>A0A9D0Z241</accession>
<reference evidence="1" key="1">
    <citation type="submission" date="2020-10" db="EMBL/GenBank/DDBJ databases">
        <authorList>
            <person name="Gilroy R."/>
        </authorList>
    </citation>
    <scope>NUCLEOTIDE SEQUENCE</scope>
    <source>
        <strain evidence="1">13361</strain>
    </source>
</reference>
<comment type="caution">
    <text evidence="1">The sequence shown here is derived from an EMBL/GenBank/DDBJ whole genome shotgun (WGS) entry which is preliminary data.</text>
</comment>
<evidence type="ECO:0000313" key="2">
    <source>
        <dbReference type="Proteomes" id="UP000886796"/>
    </source>
</evidence>
<dbReference type="Pfam" id="PF14277">
    <property type="entry name" value="DUF4364"/>
    <property type="match status" value="1"/>
</dbReference>
<name>A0A9D0Z241_9FIRM</name>